<feature type="region of interest" description="Disordered" evidence="1">
    <location>
        <begin position="54"/>
        <end position="85"/>
    </location>
</feature>
<accession>A0A7S9KN86</accession>
<reference evidence="2 3" key="1">
    <citation type="journal article" date="2018" name="PLoS Genet.">
        <title>Repeat elements organise 3D genome structure and mediate transcription in the filamentous fungus Epichloe festucae.</title>
        <authorList>
            <person name="Winter D.J."/>
            <person name="Ganley A.R.D."/>
            <person name="Young C.A."/>
            <person name="Liachko I."/>
            <person name="Schardl C.L."/>
            <person name="Dupont P.Y."/>
            <person name="Berry D."/>
            <person name="Ram A."/>
            <person name="Scott B."/>
            <person name="Cox M.P."/>
        </authorList>
    </citation>
    <scope>NUCLEOTIDE SEQUENCE [LARGE SCALE GENOMIC DNA]</scope>
    <source>
        <strain evidence="2 3">Fl1</strain>
    </source>
</reference>
<dbReference type="AlphaFoldDB" id="A0A7S9KN86"/>
<evidence type="ECO:0000313" key="3">
    <source>
        <dbReference type="Proteomes" id="UP000594364"/>
    </source>
</evidence>
<dbReference type="Proteomes" id="UP000594364">
    <property type="component" value="Chromosome 2"/>
</dbReference>
<sequence length="135" mass="15312">METIQKVDGCLENRLQWCSMKEEGSRGRESAASTFCVASDPNCLHRDSFARTTALNTPTNPRLCGGSHPRRVSETGSIDESVSGVDDKRQLPRRLSAQPWFWANLPEKIKRSFLTKDERFIAEQDLSAKEWFLHG</sequence>
<proteinExistence type="predicted"/>
<keyword evidence="3" id="KW-1185">Reference proteome</keyword>
<gene>
    <name evidence="2" type="ORF">C2857_001004</name>
</gene>
<dbReference type="EMBL" id="CP031386">
    <property type="protein sequence ID" value="QPG95508.1"/>
    <property type="molecule type" value="Genomic_DNA"/>
</dbReference>
<protein>
    <submittedName>
        <fullName evidence="2">Uncharacterized protein</fullName>
    </submittedName>
</protein>
<evidence type="ECO:0000256" key="1">
    <source>
        <dbReference type="SAM" id="MobiDB-lite"/>
    </source>
</evidence>
<organism evidence="2 3">
    <name type="scientific">Epichloe festucae (strain Fl1)</name>
    <dbReference type="NCBI Taxonomy" id="877507"/>
    <lineage>
        <taxon>Eukaryota</taxon>
        <taxon>Fungi</taxon>
        <taxon>Dikarya</taxon>
        <taxon>Ascomycota</taxon>
        <taxon>Pezizomycotina</taxon>
        <taxon>Sordariomycetes</taxon>
        <taxon>Hypocreomycetidae</taxon>
        <taxon>Hypocreales</taxon>
        <taxon>Clavicipitaceae</taxon>
        <taxon>Epichloe</taxon>
    </lineage>
</organism>
<evidence type="ECO:0000313" key="2">
    <source>
        <dbReference type="EMBL" id="QPG95508.1"/>
    </source>
</evidence>
<name>A0A7S9KN86_EPIFF</name>